<comment type="caution">
    <text evidence="2">The sequence shown here is derived from an EMBL/GenBank/DDBJ whole genome shotgun (WGS) entry which is preliminary data.</text>
</comment>
<dbReference type="InterPro" id="IPR012337">
    <property type="entry name" value="RNaseH-like_sf"/>
</dbReference>
<dbReference type="PANTHER" id="PTHR47331:SF1">
    <property type="entry name" value="GAG-LIKE PROTEIN"/>
    <property type="match status" value="1"/>
</dbReference>
<dbReference type="PaxDb" id="67767-A0A0J7KBV8"/>
<keyword evidence="3" id="KW-1185">Reference proteome</keyword>
<accession>A0A0J7KBV8</accession>
<dbReference type="STRING" id="67767.A0A0J7KBV8"/>
<dbReference type="Pfam" id="PF18701">
    <property type="entry name" value="DUF5641"/>
    <property type="match status" value="1"/>
</dbReference>
<dbReference type="Pfam" id="PF05380">
    <property type="entry name" value="Peptidase_A17"/>
    <property type="match status" value="1"/>
</dbReference>
<dbReference type="GO" id="GO:0042575">
    <property type="term" value="C:DNA polymerase complex"/>
    <property type="evidence" value="ECO:0007669"/>
    <property type="project" value="UniProtKB-ARBA"/>
</dbReference>
<dbReference type="GO" id="GO:0003676">
    <property type="term" value="F:nucleic acid binding"/>
    <property type="evidence" value="ECO:0007669"/>
    <property type="project" value="InterPro"/>
</dbReference>
<dbReference type="InterPro" id="IPR036397">
    <property type="entry name" value="RNaseH_sf"/>
</dbReference>
<evidence type="ECO:0000313" key="3">
    <source>
        <dbReference type="Proteomes" id="UP000036403"/>
    </source>
</evidence>
<dbReference type="SUPFAM" id="SSF56672">
    <property type="entry name" value="DNA/RNA polymerases"/>
    <property type="match status" value="1"/>
</dbReference>
<dbReference type="InterPro" id="IPR001584">
    <property type="entry name" value="Integrase_cat-core"/>
</dbReference>
<dbReference type="InterPro" id="IPR040676">
    <property type="entry name" value="DUF5641"/>
</dbReference>
<proteinExistence type="predicted"/>
<evidence type="ECO:0000313" key="2">
    <source>
        <dbReference type="EMBL" id="KMQ87772.1"/>
    </source>
</evidence>
<dbReference type="Pfam" id="PF17921">
    <property type="entry name" value="Integrase_H2C2"/>
    <property type="match status" value="1"/>
</dbReference>
<dbReference type="InterPro" id="IPR008042">
    <property type="entry name" value="Retrotrans_Pao"/>
</dbReference>
<dbReference type="EMBL" id="LBMM01009941">
    <property type="protein sequence ID" value="KMQ87772.1"/>
    <property type="molecule type" value="Genomic_DNA"/>
</dbReference>
<dbReference type="InterPro" id="IPR043502">
    <property type="entry name" value="DNA/RNA_pol_sf"/>
</dbReference>
<dbReference type="CDD" id="cd01644">
    <property type="entry name" value="RT_pepA17"/>
    <property type="match status" value="1"/>
</dbReference>
<dbReference type="SUPFAM" id="SSF53098">
    <property type="entry name" value="Ribonuclease H-like"/>
    <property type="match status" value="1"/>
</dbReference>
<dbReference type="Proteomes" id="UP000036403">
    <property type="component" value="Unassembled WGS sequence"/>
</dbReference>
<dbReference type="AlphaFoldDB" id="A0A0J7KBV8"/>
<gene>
    <name evidence="2" type="ORF">RF55_12859</name>
</gene>
<dbReference type="Gene3D" id="3.30.420.10">
    <property type="entry name" value="Ribonuclease H-like superfamily/Ribonuclease H"/>
    <property type="match status" value="1"/>
</dbReference>
<dbReference type="PROSITE" id="PS50994">
    <property type="entry name" value="INTEGRASE"/>
    <property type="match status" value="1"/>
</dbReference>
<name>A0A0J7KBV8_LASNI</name>
<dbReference type="InterPro" id="IPR041588">
    <property type="entry name" value="Integrase_H2C2"/>
</dbReference>
<dbReference type="OrthoDB" id="7550050at2759"/>
<dbReference type="PANTHER" id="PTHR47331">
    <property type="entry name" value="PHD-TYPE DOMAIN-CONTAINING PROTEIN"/>
    <property type="match status" value="1"/>
</dbReference>
<sequence>MIEQLGDSKDIALRRFYALERKLIKNPTLRAQYIEFLDEYQRLGHMELIEDQDLSSVGYYLPHHPIIKETSLTTKLRVVFDASCKTTTGISLNDVLMVGPTLQQDLLDIIFRFRSWQYVITADVEKMYRQVRIDQSQTQYQRILWQTNTEEEVKAFELKTVTYGTASASFLAIRALQEIAHIESSNFPLGAATVLSDFYVDDLLTGTNDLARAIMLRDEVIATLAKGGFKLRKWASNCAELLQNLPDSVSSEPILTLDKSEHLSTLGLQWHSVNDTLQYEVKQLTLSSTVTKRAILSSVARIFDPLGLLGPVIITAKILIQKLWLLKVDWDETVPLEIQTKWRTYEAQLGLLNTLRINRKVIAHSSPYTIEMHGFCDASIEAYGAVVYIRTTSVDGHTEVRLLCAKSRVAPAKTVTLPRLELCAAHLLAQLTHRISQSLGVKFDGIYHWSDSMITLGWIRADAKRWNTFVSNRVGQIQELTDASSWKHVNTKENPADAISRGITPSQLTQSSLWWNGPQWLNDETVIWDADSSIAPILEDLPEARKSALIATNNCQEWSIFYAISSANRLIRTMAYILRFAGNTRKAKQERRIDSLTAQELNQATIRLAKIVQDNAFATEMKALRKGHPLPRNSKFIGLSPFIDNNGVIRVGGRLSHSKLPYSTKHPIVLPSKHNFTKMLIVSEHQRLLHAGPQSTLASLRQRFWPIAGRSAVRQVTRSCIRCFRAAPISRPPIMGNLPTPRVSPARPFVHCGIDYCGPFMVRESRRRNSKHSKAYAAVFICLSCKAIHIELIFDLSTESFLNAFKRFISRRGKPSDIYTDNGTNFVGAARELKELRQSFLNEVRRDGVSDFSAQSGITWHFIPPQSPHFGGLWEAAVKAMKFHLKRVAGTASLLCDELQTILTQIEAVLNSRPLIPLSNNPNDHTYLSPAHFLIGDHFMGVPEPTLLNTKENRLSRWQRIEQIKQHFWKRWSVDYLNELQQRTKWKINAPSLKPGDLVIVREDNTPPLCWPLARIETVYPGLDGVVRTATVRTTRGIYKRPATRLCPLPLDNENLLVNN</sequence>
<protein>
    <recommendedName>
        <fullName evidence="1">Integrase catalytic domain-containing protein</fullName>
    </recommendedName>
</protein>
<dbReference type="GO" id="GO:0071897">
    <property type="term" value="P:DNA biosynthetic process"/>
    <property type="evidence" value="ECO:0007669"/>
    <property type="project" value="UniProtKB-ARBA"/>
</dbReference>
<reference evidence="2 3" key="1">
    <citation type="submission" date="2015-04" db="EMBL/GenBank/DDBJ databases">
        <title>Lasius niger genome sequencing.</title>
        <authorList>
            <person name="Konorov E.A."/>
            <person name="Nikitin M.A."/>
            <person name="Kirill M.V."/>
            <person name="Chang P."/>
        </authorList>
    </citation>
    <scope>NUCLEOTIDE SEQUENCE [LARGE SCALE GENOMIC DNA]</scope>
    <source>
        <tissue evidence="2">Whole</tissue>
    </source>
</reference>
<feature type="domain" description="Integrase catalytic" evidence="1">
    <location>
        <begin position="744"/>
        <end position="938"/>
    </location>
</feature>
<organism evidence="2 3">
    <name type="scientific">Lasius niger</name>
    <name type="common">Black garden ant</name>
    <dbReference type="NCBI Taxonomy" id="67767"/>
    <lineage>
        <taxon>Eukaryota</taxon>
        <taxon>Metazoa</taxon>
        <taxon>Ecdysozoa</taxon>
        <taxon>Arthropoda</taxon>
        <taxon>Hexapoda</taxon>
        <taxon>Insecta</taxon>
        <taxon>Pterygota</taxon>
        <taxon>Neoptera</taxon>
        <taxon>Endopterygota</taxon>
        <taxon>Hymenoptera</taxon>
        <taxon>Apocrita</taxon>
        <taxon>Aculeata</taxon>
        <taxon>Formicoidea</taxon>
        <taxon>Formicidae</taxon>
        <taxon>Formicinae</taxon>
        <taxon>Lasius</taxon>
        <taxon>Lasius</taxon>
    </lineage>
</organism>
<dbReference type="GO" id="GO:0015074">
    <property type="term" value="P:DNA integration"/>
    <property type="evidence" value="ECO:0007669"/>
    <property type="project" value="InterPro"/>
</dbReference>
<evidence type="ECO:0000259" key="1">
    <source>
        <dbReference type="PROSITE" id="PS50994"/>
    </source>
</evidence>